<evidence type="ECO:0000313" key="3">
    <source>
        <dbReference type="Proteomes" id="UP001480955"/>
    </source>
</evidence>
<evidence type="ECO:0000313" key="2">
    <source>
        <dbReference type="EMBL" id="MER2252479.1"/>
    </source>
</evidence>
<accession>A0ABV1QT13</accession>
<protein>
    <submittedName>
        <fullName evidence="2">Uncharacterized protein</fullName>
    </submittedName>
</protein>
<proteinExistence type="predicted"/>
<organism evidence="2 3">
    <name type="scientific">Methylorubrum podarium</name>
    <dbReference type="NCBI Taxonomy" id="200476"/>
    <lineage>
        <taxon>Bacteria</taxon>
        <taxon>Pseudomonadati</taxon>
        <taxon>Pseudomonadota</taxon>
        <taxon>Alphaproteobacteria</taxon>
        <taxon>Hyphomicrobiales</taxon>
        <taxon>Methylobacteriaceae</taxon>
        <taxon>Methylorubrum</taxon>
    </lineage>
</organism>
<feature type="region of interest" description="Disordered" evidence="1">
    <location>
        <begin position="58"/>
        <end position="81"/>
    </location>
</feature>
<dbReference type="EMBL" id="JBELQE010000110">
    <property type="protein sequence ID" value="MER2252479.1"/>
    <property type="molecule type" value="Genomic_DNA"/>
</dbReference>
<gene>
    <name evidence="2" type="ORF">ABS772_21375</name>
</gene>
<reference evidence="2 3" key="1">
    <citation type="submission" date="2024-06" db="EMBL/GenBank/DDBJ databases">
        <authorList>
            <person name="Campbell A.G."/>
        </authorList>
    </citation>
    <scope>NUCLEOTIDE SEQUENCE [LARGE SCALE GENOMIC DNA]</scope>
    <source>
        <strain evidence="2 3">EM12</strain>
    </source>
</reference>
<sequence length="173" mass="20069">MGVGIASERRLLSEDELERIKLSHYPDLGKLEQDDAIALAKWLRERRNRVRDIVRTRRRARRGKADTSGIGSAEASERGLSAKKQVFARAIRRVNAKLERFRVKRRREQMRANLGEALRRRQTRPRQHPATEERHNEGMRPIANEKRFTELEPSQIGRVSQSVKAAQAKRDAD</sequence>
<evidence type="ECO:0000256" key="1">
    <source>
        <dbReference type="SAM" id="MobiDB-lite"/>
    </source>
</evidence>
<keyword evidence="3" id="KW-1185">Reference proteome</keyword>
<dbReference type="RefSeq" id="WP_350396771.1">
    <property type="nucleotide sequence ID" value="NZ_JBELQE010000110.1"/>
</dbReference>
<name>A0ABV1QT13_9HYPH</name>
<comment type="caution">
    <text evidence="2">The sequence shown here is derived from an EMBL/GenBank/DDBJ whole genome shotgun (WGS) entry which is preliminary data.</text>
</comment>
<dbReference type="Proteomes" id="UP001480955">
    <property type="component" value="Unassembled WGS sequence"/>
</dbReference>
<feature type="region of interest" description="Disordered" evidence="1">
    <location>
        <begin position="115"/>
        <end position="173"/>
    </location>
</feature>
<feature type="compositionally biased region" description="Basic and acidic residues" evidence="1">
    <location>
        <begin position="129"/>
        <end position="150"/>
    </location>
</feature>